<gene>
    <name evidence="1" type="ORF">TVAG_449880</name>
</gene>
<dbReference type="InterPro" id="IPR001005">
    <property type="entry name" value="SANT/Myb"/>
</dbReference>
<name>A2F4D2_TRIV3</name>
<dbReference type="SMR" id="A2F4D2"/>
<sequence>MLRSRKSSKDPQNNRRRVTRHFLSPHDKEIIDELLKENLDALQIAQKLNHQPRQIKDYINRLNKNQVNKFTIEDDEKLIMLYNKNIKKESKLVKYFPDKSSWMIRNRIKLLKRRNQLDPTPIQPVIKSSEVETNPKIKPLSIPPLIIPQPTPPTEHFKPFGLEIIPPLNPNNSYNPYTNTIPMKFPSLEPIRLDLIHLF</sequence>
<dbReference type="InterPro" id="IPR009057">
    <property type="entry name" value="Homeodomain-like_sf"/>
</dbReference>
<accession>A2F4D2</accession>
<dbReference type="RefSeq" id="XP_001313181.1">
    <property type="nucleotide sequence ID" value="XM_001313180.1"/>
</dbReference>
<dbReference type="Proteomes" id="UP000001542">
    <property type="component" value="Unassembled WGS sequence"/>
</dbReference>
<reference evidence="1" key="1">
    <citation type="submission" date="2006-10" db="EMBL/GenBank/DDBJ databases">
        <authorList>
            <person name="Amadeo P."/>
            <person name="Zhao Q."/>
            <person name="Wortman J."/>
            <person name="Fraser-Liggett C."/>
            <person name="Carlton J."/>
        </authorList>
    </citation>
    <scope>NUCLEOTIDE SEQUENCE</scope>
    <source>
        <strain evidence="1">G3</strain>
    </source>
</reference>
<dbReference type="SUPFAM" id="SSF46689">
    <property type="entry name" value="Homeodomain-like"/>
    <property type="match status" value="1"/>
</dbReference>
<keyword evidence="2" id="KW-1185">Reference proteome</keyword>
<proteinExistence type="predicted"/>
<dbReference type="AlphaFoldDB" id="A2F4D2"/>
<protein>
    <submittedName>
        <fullName evidence="1">Uncharacterized protein</fullName>
    </submittedName>
</protein>
<dbReference type="EMBL" id="DS113608">
    <property type="protein sequence ID" value="EAY00252.1"/>
    <property type="molecule type" value="Genomic_DNA"/>
</dbReference>
<evidence type="ECO:0000313" key="2">
    <source>
        <dbReference type="Proteomes" id="UP000001542"/>
    </source>
</evidence>
<dbReference type="KEGG" id="tva:4758071"/>
<dbReference type="CDD" id="cd00167">
    <property type="entry name" value="SANT"/>
    <property type="match status" value="1"/>
</dbReference>
<dbReference type="InParanoid" id="A2F4D2"/>
<reference evidence="1" key="2">
    <citation type="journal article" date="2007" name="Science">
        <title>Draft genome sequence of the sexually transmitted pathogen Trichomonas vaginalis.</title>
        <authorList>
            <person name="Carlton J.M."/>
            <person name="Hirt R.P."/>
            <person name="Silva J.C."/>
            <person name="Delcher A.L."/>
            <person name="Schatz M."/>
            <person name="Zhao Q."/>
            <person name="Wortman J.R."/>
            <person name="Bidwell S.L."/>
            <person name="Alsmark U.C.M."/>
            <person name="Besteiro S."/>
            <person name="Sicheritz-Ponten T."/>
            <person name="Noel C.J."/>
            <person name="Dacks J.B."/>
            <person name="Foster P.G."/>
            <person name="Simillion C."/>
            <person name="Van de Peer Y."/>
            <person name="Miranda-Saavedra D."/>
            <person name="Barton G.J."/>
            <person name="Westrop G.D."/>
            <person name="Mueller S."/>
            <person name="Dessi D."/>
            <person name="Fiori P.L."/>
            <person name="Ren Q."/>
            <person name="Paulsen I."/>
            <person name="Zhang H."/>
            <person name="Bastida-Corcuera F.D."/>
            <person name="Simoes-Barbosa A."/>
            <person name="Brown M.T."/>
            <person name="Hayes R.D."/>
            <person name="Mukherjee M."/>
            <person name="Okumura C.Y."/>
            <person name="Schneider R."/>
            <person name="Smith A.J."/>
            <person name="Vanacova S."/>
            <person name="Villalvazo M."/>
            <person name="Haas B.J."/>
            <person name="Pertea M."/>
            <person name="Feldblyum T.V."/>
            <person name="Utterback T.R."/>
            <person name="Shu C.L."/>
            <person name="Osoegawa K."/>
            <person name="de Jong P.J."/>
            <person name="Hrdy I."/>
            <person name="Horvathova L."/>
            <person name="Zubacova Z."/>
            <person name="Dolezal P."/>
            <person name="Malik S.B."/>
            <person name="Logsdon J.M. Jr."/>
            <person name="Henze K."/>
            <person name="Gupta A."/>
            <person name="Wang C.C."/>
            <person name="Dunne R.L."/>
            <person name="Upcroft J.A."/>
            <person name="Upcroft P."/>
            <person name="White O."/>
            <person name="Salzberg S.L."/>
            <person name="Tang P."/>
            <person name="Chiu C.-H."/>
            <person name="Lee Y.-S."/>
            <person name="Embley T.M."/>
            <person name="Coombs G.H."/>
            <person name="Mottram J.C."/>
            <person name="Tachezy J."/>
            <person name="Fraser-Liggett C.M."/>
            <person name="Johnson P.J."/>
        </authorList>
    </citation>
    <scope>NUCLEOTIDE SEQUENCE [LARGE SCALE GENOMIC DNA]</scope>
    <source>
        <strain evidence="1">G3</strain>
    </source>
</reference>
<organism evidence="1 2">
    <name type="scientific">Trichomonas vaginalis (strain ATCC PRA-98 / G3)</name>
    <dbReference type="NCBI Taxonomy" id="412133"/>
    <lineage>
        <taxon>Eukaryota</taxon>
        <taxon>Metamonada</taxon>
        <taxon>Parabasalia</taxon>
        <taxon>Trichomonadida</taxon>
        <taxon>Trichomonadidae</taxon>
        <taxon>Trichomonas</taxon>
    </lineage>
</organism>
<dbReference type="VEuPathDB" id="TrichDB:TVAGG3_0431860"/>
<dbReference type="VEuPathDB" id="TrichDB:TVAG_449880"/>
<evidence type="ECO:0000313" key="1">
    <source>
        <dbReference type="EMBL" id="EAY00252.1"/>
    </source>
</evidence>